<dbReference type="EMBL" id="PEOG01000040">
    <property type="protein sequence ID" value="PIM52337.1"/>
    <property type="molecule type" value="Genomic_DNA"/>
</dbReference>
<protein>
    <recommendedName>
        <fullName evidence="4">DUF3619 family protein</fullName>
    </recommendedName>
</protein>
<proteinExistence type="predicted"/>
<feature type="compositionally biased region" description="Polar residues" evidence="1">
    <location>
        <begin position="148"/>
        <end position="158"/>
    </location>
</feature>
<evidence type="ECO:0000313" key="2">
    <source>
        <dbReference type="EMBL" id="PIM52337.1"/>
    </source>
</evidence>
<feature type="region of interest" description="Disordered" evidence="1">
    <location>
        <begin position="131"/>
        <end position="172"/>
    </location>
</feature>
<evidence type="ECO:0008006" key="4">
    <source>
        <dbReference type="Google" id="ProtNLM"/>
    </source>
</evidence>
<dbReference type="Proteomes" id="UP000231501">
    <property type="component" value="Unassembled WGS sequence"/>
</dbReference>
<dbReference type="InterPro" id="IPR022064">
    <property type="entry name" value="DUF3619"/>
</dbReference>
<comment type="caution">
    <text evidence="2">The sequence shown here is derived from an EMBL/GenBank/DDBJ whole genome shotgun (WGS) entry which is preliminary data.</text>
</comment>
<feature type="compositionally biased region" description="Basic and acidic residues" evidence="1">
    <location>
        <begin position="161"/>
        <end position="172"/>
    </location>
</feature>
<sequence>MKKNTPGTPLPLEADARVTRFGLRVAAGLTEQSETLSGDIQERLRFAREQALAKAMAARAAAPTRTASETRHVGNATLALGGGEKTPRWRKAAALLPLALLLGGLLLIQHSQWYEQIRSAAELDTEMLSKPLPPAAYSDPGFREYLNETPNDPSNANSPDEGEKSDEAKSSQ</sequence>
<evidence type="ECO:0000256" key="1">
    <source>
        <dbReference type="SAM" id="MobiDB-lite"/>
    </source>
</evidence>
<reference evidence="2 3" key="1">
    <citation type="submission" date="2017-11" db="EMBL/GenBank/DDBJ databases">
        <title>Draft genome sequence of Mitsuaria sp. HWN-4.</title>
        <authorList>
            <person name="Gundlapally S.R."/>
        </authorList>
    </citation>
    <scope>NUCLEOTIDE SEQUENCE [LARGE SCALE GENOMIC DNA]</scope>
    <source>
        <strain evidence="2 3">HWN-4</strain>
    </source>
</reference>
<dbReference type="Pfam" id="PF12279">
    <property type="entry name" value="DUF3619"/>
    <property type="match status" value="1"/>
</dbReference>
<name>A0A2G9C7G0_9BURK</name>
<gene>
    <name evidence="2" type="ORF">CS062_15360</name>
</gene>
<accession>A0A2G9C7G0</accession>
<organism evidence="2 3">
    <name type="scientific">Roseateles chitinivorans</name>
    <dbReference type="NCBI Taxonomy" id="2917965"/>
    <lineage>
        <taxon>Bacteria</taxon>
        <taxon>Pseudomonadati</taxon>
        <taxon>Pseudomonadota</taxon>
        <taxon>Betaproteobacteria</taxon>
        <taxon>Burkholderiales</taxon>
        <taxon>Sphaerotilaceae</taxon>
        <taxon>Roseateles</taxon>
    </lineage>
</organism>
<evidence type="ECO:0000313" key="3">
    <source>
        <dbReference type="Proteomes" id="UP000231501"/>
    </source>
</evidence>
<dbReference type="AlphaFoldDB" id="A0A2G9C7G0"/>
<dbReference type="OrthoDB" id="8562153at2"/>
<dbReference type="RefSeq" id="WP_099862489.1">
    <property type="nucleotide sequence ID" value="NZ_PEOG01000040.1"/>
</dbReference>
<keyword evidence="3" id="KW-1185">Reference proteome</keyword>